<evidence type="ECO:0000256" key="3">
    <source>
        <dbReference type="ARBA" id="ARBA00022692"/>
    </source>
</evidence>
<gene>
    <name evidence="7" type="primary">bacA</name>
    <name evidence="7" type="ORF">GCM10007989_06350</name>
</gene>
<dbReference type="InterPro" id="IPR036640">
    <property type="entry name" value="ABC1_TM_sf"/>
</dbReference>
<organism evidence="7 8">
    <name type="scientific">Devosia pacifica</name>
    <dbReference type="NCBI Taxonomy" id="1335967"/>
    <lineage>
        <taxon>Bacteria</taxon>
        <taxon>Pseudomonadati</taxon>
        <taxon>Pseudomonadota</taxon>
        <taxon>Alphaproteobacteria</taxon>
        <taxon>Hyphomicrobiales</taxon>
        <taxon>Devosiaceae</taxon>
        <taxon>Devosia</taxon>
    </lineage>
</organism>
<sequence length="433" mass="49884">MFRSFFPAPRIFFPAALLWTIFAMVFWFVAGPVLRDVVSIGRLVAVVPTEADPEPFFDADRIWLYQYVLMAGYLFCIPWYWIGGNRRWYWWSVVGSVTIIEVVYFNVQISAWLNDWYGSFYNLIQAALTSPGTVTLEQFLGEIWTVAYVLIPNITVLVLNAFFIAHYLFRWRRAMSFFYMSHWQYLRHIEGASQRIQEDTQRFSSIVEGLAVSFVASIMTLIVFLPLLWDLSSNITQLPFVGEVDGSLVWVALVSSAFGTVLLAAVGWKLPGLEFDNQRVEAAFRKELVYGEDAQERAEPVTIRQLFVNMQHNYFRLYRHYLYFNIARYAYLQGSNFVPLIAMGPTIVAGAITLGVFQQVNNAFGQVEDSFKFLASSWTTIISLISVFKRLRAFEANIPRDAISANDYDDPRFLKELAEPRTSDDIPRKPAQF</sequence>
<dbReference type="NCBIfam" id="NF008306">
    <property type="entry name" value="PRK11098.1"/>
    <property type="match status" value="1"/>
</dbReference>
<reference evidence="7" key="1">
    <citation type="journal article" date="2014" name="Int. J. Syst. Evol. Microbiol.">
        <title>Complete genome sequence of Corynebacterium casei LMG S-19264T (=DSM 44701T), isolated from a smear-ripened cheese.</title>
        <authorList>
            <consortium name="US DOE Joint Genome Institute (JGI-PGF)"/>
            <person name="Walter F."/>
            <person name="Albersmeier A."/>
            <person name="Kalinowski J."/>
            <person name="Ruckert C."/>
        </authorList>
    </citation>
    <scope>NUCLEOTIDE SEQUENCE</scope>
    <source>
        <strain evidence="7">KCTC 32437</strain>
    </source>
</reference>
<feature type="transmembrane region" description="Helical" evidence="6">
    <location>
        <begin position="249"/>
        <end position="270"/>
    </location>
</feature>
<keyword evidence="4 6" id="KW-1133">Transmembrane helix</keyword>
<dbReference type="EMBL" id="BMZE01000001">
    <property type="protein sequence ID" value="GHA14403.1"/>
    <property type="molecule type" value="Genomic_DNA"/>
</dbReference>
<dbReference type="InterPro" id="IPR050835">
    <property type="entry name" value="ABC_transporter_sub-D"/>
</dbReference>
<evidence type="ECO:0000313" key="8">
    <source>
        <dbReference type="Proteomes" id="UP000646579"/>
    </source>
</evidence>
<dbReference type="PANTHER" id="PTHR11384:SF59">
    <property type="entry name" value="LYSOSOMAL COBALAMIN TRANSPORTER ABCD4"/>
    <property type="match status" value="1"/>
</dbReference>
<feature type="transmembrane region" description="Helical" evidence="6">
    <location>
        <begin position="62"/>
        <end position="81"/>
    </location>
</feature>
<dbReference type="RefSeq" id="WP_189423316.1">
    <property type="nucleotide sequence ID" value="NZ_BMZE01000001.1"/>
</dbReference>
<dbReference type="Proteomes" id="UP000646579">
    <property type="component" value="Unassembled WGS sequence"/>
</dbReference>
<dbReference type="NCBIfam" id="NF009036">
    <property type="entry name" value="PRK12369.1"/>
    <property type="match status" value="1"/>
</dbReference>
<keyword evidence="3 6" id="KW-0812">Transmembrane</keyword>
<dbReference type="InterPro" id="IPR009248">
    <property type="entry name" value="SbmA_BacA"/>
</dbReference>
<dbReference type="GO" id="GO:0015833">
    <property type="term" value="P:peptide transport"/>
    <property type="evidence" value="ECO:0007669"/>
    <property type="project" value="InterPro"/>
</dbReference>
<evidence type="ECO:0000256" key="2">
    <source>
        <dbReference type="ARBA" id="ARBA00022448"/>
    </source>
</evidence>
<feature type="transmembrane region" description="Helical" evidence="6">
    <location>
        <begin position="88"/>
        <end position="107"/>
    </location>
</feature>
<name>A0A918RZ47_9HYPH</name>
<keyword evidence="8" id="KW-1185">Reference proteome</keyword>
<feature type="transmembrane region" description="Helical" evidence="6">
    <location>
        <begin position="370"/>
        <end position="388"/>
    </location>
</feature>
<reference evidence="7" key="2">
    <citation type="submission" date="2020-09" db="EMBL/GenBank/DDBJ databases">
        <authorList>
            <person name="Sun Q."/>
            <person name="Kim S."/>
        </authorList>
    </citation>
    <scope>NUCLEOTIDE SEQUENCE</scope>
    <source>
        <strain evidence="7">KCTC 32437</strain>
    </source>
</reference>
<accession>A0A918RZ47</accession>
<keyword evidence="2" id="KW-0813">Transport</keyword>
<dbReference type="SUPFAM" id="SSF90123">
    <property type="entry name" value="ABC transporter transmembrane region"/>
    <property type="match status" value="1"/>
</dbReference>
<feature type="transmembrane region" description="Helical" evidence="6">
    <location>
        <begin position="337"/>
        <end position="358"/>
    </location>
</feature>
<evidence type="ECO:0000256" key="1">
    <source>
        <dbReference type="ARBA" id="ARBA00004651"/>
    </source>
</evidence>
<evidence type="ECO:0000256" key="4">
    <source>
        <dbReference type="ARBA" id="ARBA00022989"/>
    </source>
</evidence>
<feature type="transmembrane region" description="Helical" evidence="6">
    <location>
        <begin position="12"/>
        <end position="30"/>
    </location>
</feature>
<comment type="caution">
    <text evidence="7">The sequence shown here is derived from an EMBL/GenBank/DDBJ whole genome shotgun (WGS) entry which is preliminary data.</text>
</comment>
<dbReference type="GO" id="GO:1904680">
    <property type="term" value="F:peptide transmembrane transporter activity"/>
    <property type="evidence" value="ECO:0007669"/>
    <property type="project" value="InterPro"/>
</dbReference>
<evidence type="ECO:0000256" key="5">
    <source>
        <dbReference type="ARBA" id="ARBA00023136"/>
    </source>
</evidence>
<dbReference type="PANTHER" id="PTHR11384">
    <property type="entry name" value="ATP-BINDING CASSETTE, SUB-FAMILY D MEMBER"/>
    <property type="match status" value="1"/>
</dbReference>
<evidence type="ECO:0000313" key="7">
    <source>
        <dbReference type="EMBL" id="GHA14403.1"/>
    </source>
</evidence>
<keyword evidence="5 6" id="KW-0472">Membrane</keyword>
<comment type="subcellular location">
    <subcellularLocation>
        <location evidence="1">Cell membrane</location>
        <topology evidence="1">Multi-pass membrane protein</topology>
    </subcellularLocation>
</comment>
<evidence type="ECO:0000256" key="6">
    <source>
        <dbReference type="SAM" id="Phobius"/>
    </source>
</evidence>
<feature type="transmembrane region" description="Helical" evidence="6">
    <location>
        <begin position="210"/>
        <end position="229"/>
    </location>
</feature>
<dbReference type="GO" id="GO:0005886">
    <property type="term" value="C:plasma membrane"/>
    <property type="evidence" value="ECO:0007669"/>
    <property type="project" value="UniProtKB-SubCell"/>
</dbReference>
<dbReference type="Pfam" id="PF05992">
    <property type="entry name" value="SbmA_BacA"/>
    <property type="match status" value="1"/>
</dbReference>
<dbReference type="AlphaFoldDB" id="A0A918RZ47"/>
<feature type="transmembrane region" description="Helical" evidence="6">
    <location>
        <begin position="146"/>
        <end position="169"/>
    </location>
</feature>
<proteinExistence type="predicted"/>
<protein>
    <submittedName>
        <fullName evidence="7">Bacteroid development protein BacA</fullName>
    </submittedName>
</protein>
<dbReference type="GO" id="GO:0005524">
    <property type="term" value="F:ATP binding"/>
    <property type="evidence" value="ECO:0007669"/>
    <property type="project" value="InterPro"/>
</dbReference>